<reference evidence="2" key="1">
    <citation type="journal article" date="2022" name="Mol. Ecol. Resour.">
        <title>The genomes of chicory, endive, great burdock and yacon provide insights into Asteraceae palaeo-polyploidization history and plant inulin production.</title>
        <authorList>
            <person name="Fan W."/>
            <person name="Wang S."/>
            <person name="Wang H."/>
            <person name="Wang A."/>
            <person name="Jiang F."/>
            <person name="Liu H."/>
            <person name="Zhao H."/>
            <person name="Xu D."/>
            <person name="Zhang Y."/>
        </authorList>
    </citation>
    <scope>NUCLEOTIDE SEQUENCE [LARGE SCALE GENOMIC DNA]</scope>
    <source>
        <strain evidence="2">cv. Punajuju</strain>
    </source>
</reference>
<evidence type="ECO:0000313" key="1">
    <source>
        <dbReference type="EMBL" id="KAI3708902.1"/>
    </source>
</evidence>
<gene>
    <name evidence="1" type="ORF">L2E82_38460</name>
</gene>
<accession>A0ACB9AFH8</accession>
<dbReference type="EMBL" id="CM042015">
    <property type="protein sequence ID" value="KAI3708902.1"/>
    <property type="molecule type" value="Genomic_DNA"/>
</dbReference>
<reference evidence="1 2" key="2">
    <citation type="journal article" date="2022" name="Mol. Ecol. Resour.">
        <title>The genomes of chicory, endive, great burdock and yacon provide insights into Asteraceae paleo-polyploidization history and plant inulin production.</title>
        <authorList>
            <person name="Fan W."/>
            <person name="Wang S."/>
            <person name="Wang H."/>
            <person name="Wang A."/>
            <person name="Jiang F."/>
            <person name="Liu H."/>
            <person name="Zhao H."/>
            <person name="Xu D."/>
            <person name="Zhang Y."/>
        </authorList>
    </citation>
    <scope>NUCLEOTIDE SEQUENCE [LARGE SCALE GENOMIC DNA]</scope>
    <source>
        <strain evidence="2">cv. Punajuju</strain>
        <tissue evidence="1">Leaves</tissue>
    </source>
</reference>
<sequence length="66" mass="7695">MVVYGGACRHYDSSILEERLTVFLFKIMEGINQASLECSLRMKECNKSMVRIFFKNEDSNRSILLE</sequence>
<keyword evidence="2" id="KW-1185">Reference proteome</keyword>
<comment type="caution">
    <text evidence="1">The sequence shown here is derived from an EMBL/GenBank/DDBJ whole genome shotgun (WGS) entry which is preliminary data.</text>
</comment>
<proteinExistence type="predicted"/>
<protein>
    <submittedName>
        <fullName evidence="1">Uncharacterized protein</fullName>
    </submittedName>
</protein>
<dbReference type="Proteomes" id="UP001055811">
    <property type="component" value="Linkage Group LG07"/>
</dbReference>
<name>A0ACB9AFH8_CICIN</name>
<evidence type="ECO:0000313" key="2">
    <source>
        <dbReference type="Proteomes" id="UP001055811"/>
    </source>
</evidence>
<organism evidence="1 2">
    <name type="scientific">Cichorium intybus</name>
    <name type="common">Chicory</name>
    <dbReference type="NCBI Taxonomy" id="13427"/>
    <lineage>
        <taxon>Eukaryota</taxon>
        <taxon>Viridiplantae</taxon>
        <taxon>Streptophyta</taxon>
        <taxon>Embryophyta</taxon>
        <taxon>Tracheophyta</taxon>
        <taxon>Spermatophyta</taxon>
        <taxon>Magnoliopsida</taxon>
        <taxon>eudicotyledons</taxon>
        <taxon>Gunneridae</taxon>
        <taxon>Pentapetalae</taxon>
        <taxon>asterids</taxon>
        <taxon>campanulids</taxon>
        <taxon>Asterales</taxon>
        <taxon>Asteraceae</taxon>
        <taxon>Cichorioideae</taxon>
        <taxon>Cichorieae</taxon>
        <taxon>Cichoriinae</taxon>
        <taxon>Cichorium</taxon>
    </lineage>
</organism>